<dbReference type="KEGG" id="nde:NIDE3843"/>
<reference evidence="2 3" key="1">
    <citation type="journal article" date="2010" name="Proc. Natl. Acad. Sci. U.S.A.">
        <title>A Nitrospira metagenome illuminates the physiology and evolution of globally important nitrite-oxidizing bacteria.</title>
        <authorList>
            <person name="Lucker S."/>
            <person name="Wagner M."/>
            <person name="Maixner F."/>
            <person name="Pelletier E."/>
            <person name="Koch H."/>
            <person name="Vacherie B."/>
            <person name="Rattei T."/>
            <person name="Sinninghe Damste J."/>
            <person name="Spieck E."/>
            <person name="Le Paslier D."/>
            <person name="Daims H."/>
        </authorList>
    </citation>
    <scope>NUCLEOTIDE SEQUENCE [LARGE SCALE GENOMIC DNA]</scope>
</reference>
<gene>
    <name evidence="2" type="ORF">NIDE3843</name>
</gene>
<dbReference type="AlphaFoldDB" id="D8PJE3"/>
<dbReference type="Proteomes" id="UP000001660">
    <property type="component" value="Chromosome"/>
</dbReference>
<evidence type="ECO:0000313" key="3">
    <source>
        <dbReference type="Proteomes" id="UP000001660"/>
    </source>
</evidence>
<organism evidence="2 3">
    <name type="scientific">Nitrospira defluvii</name>
    <dbReference type="NCBI Taxonomy" id="330214"/>
    <lineage>
        <taxon>Bacteria</taxon>
        <taxon>Pseudomonadati</taxon>
        <taxon>Nitrospirota</taxon>
        <taxon>Nitrospiria</taxon>
        <taxon>Nitrospirales</taxon>
        <taxon>Nitrospiraceae</taxon>
        <taxon>Nitrospira</taxon>
    </lineage>
</organism>
<dbReference type="EMBL" id="FP929003">
    <property type="protein sequence ID" value="CBK43517.1"/>
    <property type="molecule type" value="Genomic_DNA"/>
</dbReference>
<protein>
    <submittedName>
        <fullName evidence="2">Uncharacterized protein</fullName>
    </submittedName>
</protein>
<proteinExistence type="predicted"/>
<dbReference type="STRING" id="330214.NIDE3843"/>
<name>D8PJE3_9BACT</name>
<evidence type="ECO:0000256" key="1">
    <source>
        <dbReference type="SAM" id="MobiDB-lite"/>
    </source>
</evidence>
<feature type="compositionally biased region" description="Basic and acidic residues" evidence="1">
    <location>
        <begin position="30"/>
        <end position="42"/>
    </location>
</feature>
<accession>D8PJE3</accession>
<sequence>MGSVNATWLRTALWRFDLGAELPLLADGSPRPKPEVHDRPLSEEGAYTDPHKNPL</sequence>
<keyword evidence="3" id="KW-1185">Reference proteome</keyword>
<feature type="region of interest" description="Disordered" evidence="1">
    <location>
        <begin position="24"/>
        <end position="55"/>
    </location>
</feature>
<dbReference type="HOGENOM" id="CLU_3023510_0_0_0"/>
<evidence type="ECO:0000313" key="2">
    <source>
        <dbReference type="EMBL" id="CBK43517.1"/>
    </source>
</evidence>